<evidence type="ECO:0000313" key="2">
    <source>
        <dbReference type="EMBL" id="MBN7813292.1"/>
    </source>
</evidence>
<name>A0ABS3C855_9BACT</name>
<reference evidence="2 3" key="1">
    <citation type="submission" date="2021-03" db="EMBL/GenBank/DDBJ databases">
        <title>novel species isolated from a fishpond in China.</title>
        <authorList>
            <person name="Lu H."/>
            <person name="Cai Z."/>
        </authorList>
    </citation>
    <scope>NUCLEOTIDE SEQUENCE [LARGE SCALE GENOMIC DNA]</scope>
    <source>
        <strain evidence="2 3">H41</strain>
    </source>
</reference>
<keyword evidence="3" id="KW-1185">Reference proteome</keyword>
<dbReference type="InterPro" id="IPR035093">
    <property type="entry name" value="RelE/ParE_toxin_dom_sf"/>
</dbReference>
<dbReference type="RefSeq" id="WP_206580066.1">
    <property type="nucleotide sequence ID" value="NZ_JAFKCT010000011.1"/>
</dbReference>
<dbReference type="InterPro" id="IPR007712">
    <property type="entry name" value="RelE/ParE_toxin"/>
</dbReference>
<accession>A0ABS3C855</accession>
<organism evidence="2 3">
    <name type="scientific">Algoriphagus oliviformis</name>
    <dbReference type="NCBI Taxonomy" id="2811231"/>
    <lineage>
        <taxon>Bacteria</taxon>
        <taxon>Pseudomonadati</taxon>
        <taxon>Bacteroidota</taxon>
        <taxon>Cytophagia</taxon>
        <taxon>Cytophagales</taxon>
        <taxon>Cyclobacteriaceae</taxon>
        <taxon>Algoriphagus</taxon>
    </lineage>
</organism>
<comment type="caution">
    <text evidence="2">The sequence shown here is derived from an EMBL/GenBank/DDBJ whole genome shotgun (WGS) entry which is preliminary data.</text>
</comment>
<dbReference type="Gene3D" id="3.30.2310.20">
    <property type="entry name" value="RelE-like"/>
    <property type="match status" value="1"/>
</dbReference>
<keyword evidence="1" id="KW-1277">Toxin-antitoxin system</keyword>
<protein>
    <submittedName>
        <fullName evidence="2">Type II toxin-antitoxin system RelE/ParE family toxin</fullName>
    </submittedName>
</protein>
<dbReference type="EMBL" id="JAFKCT010000011">
    <property type="protein sequence ID" value="MBN7813292.1"/>
    <property type="molecule type" value="Genomic_DNA"/>
</dbReference>
<evidence type="ECO:0000256" key="1">
    <source>
        <dbReference type="ARBA" id="ARBA00022649"/>
    </source>
</evidence>
<dbReference type="Pfam" id="PF05016">
    <property type="entry name" value="ParE_toxin"/>
    <property type="match status" value="1"/>
</dbReference>
<proteinExistence type="predicted"/>
<dbReference type="Proteomes" id="UP000664317">
    <property type="component" value="Unassembled WGS sequence"/>
</dbReference>
<sequence length="96" mass="11432">MKVIWSKAAVNRLSEHLKWVAEDSLLQAERVEEGILKEIEELSLHPERYPVDRFKINNHGDFRAFEKFSLRVSYQISGDRILILRIRHVKQEPKSY</sequence>
<gene>
    <name evidence="2" type="ORF">J0A68_20225</name>
</gene>
<evidence type="ECO:0000313" key="3">
    <source>
        <dbReference type="Proteomes" id="UP000664317"/>
    </source>
</evidence>